<dbReference type="SUPFAM" id="SSF54928">
    <property type="entry name" value="RNA-binding domain, RBD"/>
    <property type="match status" value="1"/>
</dbReference>
<proteinExistence type="predicted"/>
<evidence type="ECO:0008006" key="4">
    <source>
        <dbReference type="Google" id="ProtNLM"/>
    </source>
</evidence>
<dbReference type="PANTHER" id="PTHR23204">
    <property type="entry name" value="CLEAVAGE AND POLYADENYLATION SPECIFIC FACTOR"/>
    <property type="match status" value="1"/>
</dbReference>
<dbReference type="Gene3D" id="3.30.70.330">
    <property type="match status" value="1"/>
</dbReference>
<organism evidence="2 3">
    <name type="scientific">Cytospora chrysosperma</name>
    <name type="common">Cytospora canker fungus</name>
    <name type="synonym">Sphaeria chrysosperma</name>
    <dbReference type="NCBI Taxonomy" id="252740"/>
    <lineage>
        <taxon>Eukaryota</taxon>
        <taxon>Fungi</taxon>
        <taxon>Dikarya</taxon>
        <taxon>Ascomycota</taxon>
        <taxon>Pezizomycotina</taxon>
        <taxon>Sordariomycetes</taxon>
        <taxon>Sordariomycetidae</taxon>
        <taxon>Diaporthales</taxon>
        <taxon>Cytosporaceae</taxon>
        <taxon>Cytospora</taxon>
    </lineage>
</organism>
<dbReference type="STRING" id="252740.A0A423W0A4"/>
<dbReference type="GO" id="GO:0005634">
    <property type="term" value="C:nucleus"/>
    <property type="evidence" value="ECO:0007669"/>
    <property type="project" value="UniProtKB-SubCell"/>
</dbReference>
<dbReference type="InterPro" id="IPR012677">
    <property type="entry name" value="Nucleotide-bd_a/b_plait_sf"/>
</dbReference>
<dbReference type="GO" id="GO:0003676">
    <property type="term" value="F:nucleic acid binding"/>
    <property type="evidence" value="ECO:0007669"/>
    <property type="project" value="InterPro"/>
</dbReference>
<gene>
    <name evidence="2" type="ORF">VSDG_05569</name>
</gene>
<dbReference type="AlphaFoldDB" id="A0A423W0A4"/>
<evidence type="ECO:0000256" key="1">
    <source>
        <dbReference type="SAM" id="MobiDB-lite"/>
    </source>
</evidence>
<feature type="region of interest" description="Disordered" evidence="1">
    <location>
        <begin position="1"/>
        <end position="87"/>
    </location>
</feature>
<feature type="compositionally biased region" description="Basic and acidic residues" evidence="1">
    <location>
        <begin position="74"/>
        <end position="83"/>
    </location>
</feature>
<sequence length="385" mass="39531">MAEEDYDIDVYGDAQDGGQEQGQGGADEYNNGQTDGAYEHDSGNADQNAQNGTGEQNHGHETSSTPAPQQGVKRKSEPDDRPVDPGATNALLISELQWWNTEDELRAWVNEAYCEDELKDITFSEHKVNGKSKGQAYVEFTSSQAATATKNRIDSLFSGDENNSGPNRRPTVSYHSATINPFKTLPKDAPQRARDNAGRSTPSGPGNFNNGPVSSFQGGSGGGGGYQGGGGGFRGRGGYNRGGMRGGFNPNYGNTNMNAFGNNMGGFNNPMGGGGGFGGGFNRGGGMGMRGGPNMRGRGGMGGGMMGAPGGMNPMGAMGGLPNMGGMPNMGMNLMGGMGGFNGMPGQFNPGFFAGAQGGGYGGANQGGGGGDWGNPHGTKRPRGE</sequence>
<dbReference type="EMBL" id="LJZO01000019">
    <property type="protein sequence ID" value="ROV96742.1"/>
    <property type="molecule type" value="Genomic_DNA"/>
</dbReference>
<feature type="compositionally biased region" description="Acidic residues" evidence="1">
    <location>
        <begin position="1"/>
        <end position="10"/>
    </location>
</feature>
<feature type="region of interest" description="Disordered" evidence="1">
    <location>
        <begin position="355"/>
        <end position="385"/>
    </location>
</feature>
<evidence type="ECO:0000313" key="3">
    <source>
        <dbReference type="Proteomes" id="UP000284375"/>
    </source>
</evidence>
<evidence type="ECO:0000313" key="2">
    <source>
        <dbReference type="EMBL" id="ROV96742.1"/>
    </source>
</evidence>
<dbReference type="GO" id="GO:0006397">
    <property type="term" value="P:mRNA processing"/>
    <property type="evidence" value="ECO:0007669"/>
    <property type="project" value="UniProtKB-KW"/>
</dbReference>
<dbReference type="Proteomes" id="UP000284375">
    <property type="component" value="Unassembled WGS sequence"/>
</dbReference>
<dbReference type="InterPro" id="IPR035979">
    <property type="entry name" value="RBD_domain_sf"/>
</dbReference>
<dbReference type="OrthoDB" id="10065185at2759"/>
<accession>A0A423W0A4</accession>
<feature type="compositionally biased region" description="Gly residues" evidence="1">
    <location>
        <begin position="218"/>
        <end position="229"/>
    </location>
</feature>
<reference evidence="2 3" key="1">
    <citation type="submission" date="2015-09" db="EMBL/GenBank/DDBJ databases">
        <title>Host preference determinants of Valsa canker pathogens revealed by comparative genomics.</title>
        <authorList>
            <person name="Yin Z."/>
            <person name="Huang L."/>
        </authorList>
    </citation>
    <scope>NUCLEOTIDE SEQUENCE [LARGE SCALE GENOMIC DNA]</scope>
    <source>
        <strain evidence="2 3">YSFL</strain>
    </source>
</reference>
<feature type="compositionally biased region" description="Polar residues" evidence="1">
    <location>
        <begin position="198"/>
        <end position="217"/>
    </location>
</feature>
<name>A0A423W0A4_CYTCH</name>
<keyword evidence="3" id="KW-1185">Reference proteome</keyword>
<comment type="caution">
    <text evidence="2">The sequence shown here is derived from an EMBL/GenBank/DDBJ whole genome shotgun (WGS) entry which is preliminary data.</text>
</comment>
<feature type="compositionally biased region" description="Basic and acidic residues" evidence="1">
    <location>
        <begin position="185"/>
        <end position="197"/>
    </location>
</feature>
<protein>
    <recommendedName>
        <fullName evidence="4">RRM domain-containing protein</fullName>
    </recommendedName>
</protein>
<feature type="compositionally biased region" description="Polar residues" evidence="1">
    <location>
        <begin position="44"/>
        <end position="68"/>
    </location>
</feature>
<feature type="region of interest" description="Disordered" evidence="1">
    <location>
        <begin position="155"/>
        <end position="229"/>
    </location>
</feature>
<feature type="compositionally biased region" description="Gly residues" evidence="1">
    <location>
        <begin position="356"/>
        <end position="373"/>
    </location>
</feature>
<dbReference type="InterPro" id="IPR034772">
    <property type="entry name" value="CPSF6/7"/>
</dbReference>